<evidence type="ECO:0000259" key="12">
    <source>
        <dbReference type="SMART" id="SM01097"/>
    </source>
</evidence>
<feature type="domain" description="Carbamoyl-phosphate synthase small subunit N-terminal" evidence="12">
    <location>
        <begin position="1"/>
        <end position="131"/>
    </location>
</feature>
<feature type="binding site" evidence="11">
    <location>
        <position position="291"/>
    </location>
    <ligand>
        <name>L-glutamine</name>
        <dbReference type="ChEBI" id="CHEBI:58359"/>
    </ligand>
</feature>
<comment type="function">
    <text evidence="11">Small subunit of the glutamine-dependent carbamoyl phosphate synthetase (CPSase). CPSase catalyzes the formation of carbamoyl phosphate from the ammonia moiety of glutamine, carbonate, and phosphate donated by ATP, constituting the first step of 2 biosynthetic pathways, one leading to arginine and/or urea and the other to pyrimidine nucleotides. The small subunit (glutamine amidotransferase) binds and cleaves glutamine to supply the large subunit with the substrate ammonia.</text>
</comment>
<name>A0A3R9P2D6_9BACI</name>
<dbReference type="GO" id="GO:0004088">
    <property type="term" value="F:carbamoyl-phosphate synthase (glutamine-hydrolyzing) activity"/>
    <property type="evidence" value="ECO:0007669"/>
    <property type="project" value="UniProtKB-UniRule"/>
</dbReference>
<dbReference type="GO" id="GO:0004359">
    <property type="term" value="F:glutaminase activity"/>
    <property type="evidence" value="ECO:0007669"/>
    <property type="project" value="RHEA"/>
</dbReference>
<dbReference type="SMART" id="SM01097">
    <property type="entry name" value="CPSase_sm_chain"/>
    <property type="match status" value="1"/>
</dbReference>
<keyword evidence="4 11" id="KW-0436">Ligase</keyword>
<dbReference type="PRINTS" id="PR00096">
    <property type="entry name" value="GATASE"/>
</dbReference>
<dbReference type="InterPro" id="IPR036480">
    <property type="entry name" value="CarbP_synth_ssu_N_sf"/>
</dbReference>
<dbReference type="GO" id="GO:0044205">
    <property type="term" value="P:'de novo' UMP biosynthetic process"/>
    <property type="evidence" value="ECO:0007669"/>
    <property type="project" value="UniProtKB-UniRule"/>
</dbReference>
<organism evidence="13 14">
    <name type="scientific">Salibacterium salarium</name>
    <dbReference type="NCBI Taxonomy" id="284579"/>
    <lineage>
        <taxon>Bacteria</taxon>
        <taxon>Bacillati</taxon>
        <taxon>Bacillota</taxon>
        <taxon>Bacilli</taxon>
        <taxon>Bacillales</taxon>
        <taxon>Bacillaceae</taxon>
    </lineage>
</organism>
<dbReference type="PANTHER" id="PTHR43418">
    <property type="entry name" value="MULTIFUNCTIONAL TRYPTOPHAN BIOSYNTHESIS PROTEIN-RELATED"/>
    <property type="match status" value="1"/>
</dbReference>
<gene>
    <name evidence="11" type="primary">carA</name>
    <name evidence="13" type="ORF">D7Z54_21125</name>
</gene>
<comment type="similarity">
    <text evidence="3 11">Belongs to the CarA family.</text>
</comment>
<dbReference type="UniPathway" id="UPA00068">
    <property type="reaction ID" value="UER00171"/>
</dbReference>
<evidence type="ECO:0000256" key="10">
    <source>
        <dbReference type="ARBA" id="ARBA00049285"/>
    </source>
</evidence>
<dbReference type="PANTHER" id="PTHR43418:SF7">
    <property type="entry name" value="CARBAMOYL-PHOSPHATE SYNTHASE SMALL CHAIN"/>
    <property type="match status" value="1"/>
</dbReference>
<feature type="active site" description="Nucleophile" evidence="11">
    <location>
        <position position="246"/>
    </location>
</feature>
<keyword evidence="8 11" id="KW-0665">Pyrimidine biosynthesis</keyword>
<comment type="pathway">
    <text evidence="2 11">Amino-acid biosynthesis; L-arginine biosynthesis; carbamoyl phosphate from bicarbonate: step 1/1.</text>
</comment>
<evidence type="ECO:0000313" key="13">
    <source>
        <dbReference type="EMBL" id="RSL31367.1"/>
    </source>
</evidence>
<keyword evidence="11" id="KW-0055">Arginine biosynthesis</keyword>
<dbReference type="AlphaFoldDB" id="A0A3R9P2D6"/>
<evidence type="ECO:0000256" key="11">
    <source>
        <dbReference type="HAMAP-Rule" id="MF_01209"/>
    </source>
</evidence>
<dbReference type="InterPro" id="IPR002474">
    <property type="entry name" value="CarbamoylP_synth_ssu_N"/>
</dbReference>
<dbReference type="EMBL" id="RBVX01000025">
    <property type="protein sequence ID" value="RSL31367.1"/>
    <property type="molecule type" value="Genomic_DNA"/>
</dbReference>
<comment type="pathway">
    <text evidence="1 11">Pyrimidine metabolism; UMP biosynthesis via de novo pathway; (S)-dihydroorotate from bicarbonate: step 1/3.</text>
</comment>
<dbReference type="OrthoDB" id="9804328at2"/>
<feature type="active site" evidence="11">
    <location>
        <position position="331"/>
    </location>
</feature>
<dbReference type="FunFam" id="3.40.50.880:FF:000029">
    <property type="entry name" value="Carbamoyl-phosphate synthase small chain"/>
    <property type="match status" value="1"/>
</dbReference>
<dbReference type="PROSITE" id="PS51273">
    <property type="entry name" value="GATASE_TYPE_1"/>
    <property type="match status" value="1"/>
</dbReference>
<comment type="caution">
    <text evidence="13">The sequence shown here is derived from an EMBL/GenBank/DDBJ whole genome shotgun (WGS) entry which is preliminary data.</text>
</comment>
<dbReference type="SUPFAM" id="SSF52317">
    <property type="entry name" value="Class I glutamine amidotransferase-like"/>
    <property type="match status" value="1"/>
</dbReference>
<dbReference type="Pfam" id="PF00988">
    <property type="entry name" value="CPSase_sm_chain"/>
    <property type="match status" value="1"/>
</dbReference>
<feature type="binding site" evidence="11">
    <location>
        <position position="290"/>
    </location>
    <ligand>
        <name>L-glutamine</name>
        <dbReference type="ChEBI" id="CHEBI:58359"/>
    </ligand>
</feature>
<dbReference type="NCBIfam" id="TIGR01368">
    <property type="entry name" value="CPSaseIIsmall"/>
    <property type="match status" value="1"/>
</dbReference>
<feature type="binding site" evidence="11">
    <location>
        <position position="45"/>
    </location>
    <ligand>
        <name>L-glutamine</name>
        <dbReference type="ChEBI" id="CHEBI:58359"/>
    </ligand>
</feature>
<evidence type="ECO:0000313" key="14">
    <source>
        <dbReference type="Proteomes" id="UP000275076"/>
    </source>
</evidence>
<evidence type="ECO:0000256" key="8">
    <source>
        <dbReference type="ARBA" id="ARBA00022975"/>
    </source>
</evidence>
<evidence type="ECO:0000256" key="6">
    <source>
        <dbReference type="ARBA" id="ARBA00022840"/>
    </source>
</evidence>
<dbReference type="InterPro" id="IPR017926">
    <property type="entry name" value="GATASE"/>
</dbReference>
<evidence type="ECO:0000256" key="5">
    <source>
        <dbReference type="ARBA" id="ARBA00022741"/>
    </source>
</evidence>
<dbReference type="RefSeq" id="WP_125558729.1">
    <property type="nucleotide sequence ID" value="NZ_RBVX01000025.1"/>
</dbReference>
<dbReference type="PRINTS" id="PR00099">
    <property type="entry name" value="CPSGATASE"/>
</dbReference>
<dbReference type="GO" id="GO:0006541">
    <property type="term" value="P:glutamine metabolic process"/>
    <property type="evidence" value="ECO:0007669"/>
    <property type="project" value="InterPro"/>
</dbReference>
<dbReference type="PRINTS" id="PR00097">
    <property type="entry name" value="ANTSNTHASEII"/>
</dbReference>
<comment type="catalytic activity">
    <reaction evidence="10 11">
        <text>L-glutamine + H2O = L-glutamate + NH4(+)</text>
        <dbReference type="Rhea" id="RHEA:15889"/>
        <dbReference type="ChEBI" id="CHEBI:15377"/>
        <dbReference type="ChEBI" id="CHEBI:28938"/>
        <dbReference type="ChEBI" id="CHEBI:29985"/>
        <dbReference type="ChEBI" id="CHEBI:58359"/>
    </reaction>
</comment>
<sequence length="363" mass="40244">MKRKLMLENGTVFTGDALGSLRETTGEVVFNTSMTGYQEMLSDPSYCDQFITLTYPLIGNYGINRDDFETLNPAAGGLIIKESASHPSNFRSVETLDHWLKEKDIPALAGVDTRMLTRIIREYGTLYGRFFGEKDDEYEIFEELRAFQPTRNKVKKVSTTNAYHAPGSGRRVVLLDFGAKHGIARNLIKRGCDVFVLPYNSTVDDIRKLEPDGVMLSNGPGDPEDVPEAVETLKTLLGTVPIFGICLGHQLLSLAAGASSSKLKFGHRGANHPVKDVRSGRVDITSQNHGYTIDRESLMGTDLQLTHVNVNDGTVEGVQHQEYPAFSVQYHPEASPGPDDSNDLFDEFTAMIDKHRTKNTTRV</sequence>
<evidence type="ECO:0000256" key="1">
    <source>
        <dbReference type="ARBA" id="ARBA00004812"/>
    </source>
</evidence>
<feature type="binding site" evidence="11">
    <location>
        <position position="219"/>
    </location>
    <ligand>
        <name>L-glutamine</name>
        <dbReference type="ChEBI" id="CHEBI:58359"/>
    </ligand>
</feature>
<dbReference type="Pfam" id="PF00117">
    <property type="entry name" value="GATase"/>
    <property type="match status" value="1"/>
</dbReference>
<comment type="subunit">
    <text evidence="11">Composed of two chains; the small (or glutamine) chain promotes the hydrolysis of glutamine to ammonia, which is used by the large (or ammonia) chain to synthesize carbamoyl phosphate. Tetramer of heterodimers (alpha,beta)4.</text>
</comment>
<dbReference type="GO" id="GO:0005524">
    <property type="term" value="F:ATP binding"/>
    <property type="evidence" value="ECO:0007669"/>
    <property type="project" value="UniProtKB-UniRule"/>
</dbReference>
<keyword evidence="7 11" id="KW-0315">Glutamine amidotransferase</keyword>
<dbReference type="InterPro" id="IPR006274">
    <property type="entry name" value="CarbamoylP_synth_ssu"/>
</dbReference>
<dbReference type="InterPro" id="IPR035686">
    <property type="entry name" value="CPSase_GATase1"/>
</dbReference>
<proteinExistence type="inferred from homology"/>
<keyword evidence="11" id="KW-0028">Amino-acid biosynthesis</keyword>
<keyword evidence="5 11" id="KW-0547">Nucleotide-binding</keyword>
<dbReference type="EC" id="6.3.5.5" evidence="11"/>
<dbReference type="GO" id="GO:0006526">
    <property type="term" value="P:L-arginine biosynthetic process"/>
    <property type="evidence" value="ECO:0007669"/>
    <property type="project" value="UniProtKB-UniRule"/>
</dbReference>
<evidence type="ECO:0000256" key="9">
    <source>
        <dbReference type="ARBA" id="ARBA00048816"/>
    </source>
</evidence>
<keyword evidence="6 11" id="KW-0067">ATP-binding</keyword>
<dbReference type="Gene3D" id="3.50.30.20">
    <property type="entry name" value="Carbamoyl-phosphate synthase small subunit, N-terminal domain"/>
    <property type="match status" value="1"/>
</dbReference>
<dbReference type="Proteomes" id="UP000275076">
    <property type="component" value="Unassembled WGS sequence"/>
</dbReference>
<dbReference type="InterPro" id="IPR029062">
    <property type="entry name" value="Class_I_gatase-like"/>
</dbReference>
<dbReference type="UniPathway" id="UPA00070">
    <property type="reaction ID" value="UER00115"/>
</dbReference>
<reference evidence="13 14" key="1">
    <citation type="submission" date="2018-10" db="EMBL/GenBank/DDBJ databases">
        <title>Draft genome sequence of Bacillus salarius IM0101, isolated from a hypersaline soil in Inner Mongolia, China.</title>
        <authorList>
            <person name="Yamprayoonswat W."/>
            <person name="Boonvisut S."/>
            <person name="Jumpathong W."/>
            <person name="Sittihan S."/>
            <person name="Ruangsuj P."/>
            <person name="Wanthongcharoen S."/>
            <person name="Thongpramul N."/>
            <person name="Pimmason S."/>
            <person name="Yu B."/>
            <person name="Yasawong M."/>
        </authorList>
    </citation>
    <scope>NUCLEOTIDE SEQUENCE [LARGE SCALE GENOMIC DNA]</scope>
    <source>
        <strain evidence="13 14">IM0101</strain>
    </source>
</reference>
<feature type="active site" evidence="11">
    <location>
        <position position="333"/>
    </location>
</feature>
<keyword evidence="14" id="KW-1185">Reference proteome</keyword>
<dbReference type="CDD" id="cd01744">
    <property type="entry name" value="GATase1_CPSase"/>
    <property type="match status" value="1"/>
</dbReference>
<evidence type="ECO:0000256" key="2">
    <source>
        <dbReference type="ARBA" id="ARBA00005077"/>
    </source>
</evidence>
<feature type="binding site" evidence="11">
    <location>
        <position position="288"/>
    </location>
    <ligand>
        <name>L-glutamine</name>
        <dbReference type="ChEBI" id="CHEBI:58359"/>
    </ligand>
</feature>
<dbReference type="HAMAP" id="MF_01209">
    <property type="entry name" value="CPSase_S_chain"/>
    <property type="match status" value="1"/>
</dbReference>
<evidence type="ECO:0000256" key="4">
    <source>
        <dbReference type="ARBA" id="ARBA00022598"/>
    </source>
</evidence>
<evidence type="ECO:0000256" key="3">
    <source>
        <dbReference type="ARBA" id="ARBA00007800"/>
    </source>
</evidence>
<dbReference type="GO" id="GO:0006207">
    <property type="term" value="P:'de novo' pyrimidine nucleobase biosynthetic process"/>
    <property type="evidence" value="ECO:0007669"/>
    <property type="project" value="InterPro"/>
</dbReference>
<accession>A0A3R9P2D6</accession>
<evidence type="ECO:0000256" key="7">
    <source>
        <dbReference type="ARBA" id="ARBA00022962"/>
    </source>
</evidence>
<feature type="binding site" evidence="11">
    <location>
        <position position="221"/>
    </location>
    <ligand>
        <name>L-glutamine</name>
        <dbReference type="ChEBI" id="CHEBI:58359"/>
    </ligand>
</feature>
<feature type="region of interest" description="CPSase" evidence="11">
    <location>
        <begin position="1"/>
        <end position="170"/>
    </location>
</feature>
<dbReference type="NCBIfam" id="NF009475">
    <property type="entry name" value="PRK12838.1"/>
    <property type="match status" value="1"/>
</dbReference>
<dbReference type="Gene3D" id="3.40.50.880">
    <property type="match status" value="1"/>
</dbReference>
<feature type="binding site" evidence="11">
    <location>
        <position position="247"/>
    </location>
    <ligand>
        <name>L-glutamine</name>
        <dbReference type="ChEBI" id="CHEBI:58359"/>
    </ligand>
</feature>
<comment type="catalytic activity">
    <reaction evidence="9 11">
        <text>hydrogencarbonate + L-glutamine + 2 ATP + H2O = carbamoyl phosphate + L-glutamate + 2 ADP + phosphate + 2 H(+)</text>
        <dbReference type="Rhea" id="RHEA:18633"/>
        <dbReference type="ChEBI" id="CHEBI:15377"/>
        <dbReference type="ChEBI" id="CHEBI:15378"/>
        <dbReference type="ChEBI" id="CHEBI:17544"/>
        <dbReference type="ChEBI" id="CHEBI:29985"/>
        <dbReference type="ChEBI" id="CHEBI:30616"/>
        <dbReference type="ChEBI" id="CHEBI:43474"/>
        <dbReference type="ChEBI" id="CHEBI:58228"/>
        <dbReference type="ChEBI" id="CHEBI:58359"/>
        <dbReference type="ChEBI" id="CHEBI:456216"/>
        <dbReference type="EC" id="6.3.5.5"/>
    </reaction>
</comment>
<dbReference type="SUPFAM" id="SSF52021">
    <property type="entry name" value="Carbamoyl phosphate synthetase, small subunit N-terminal domain"/>
    <property type="match status" value="1"/>
</dbReference>
<feature type="binding site" evidence="11">
    <location>
        <position position="250"/>
    </location>
    <ligand>
        <name>L-glutamine</name>
        <dbReference type="ChEBI" id="CHEBI:58359"/>
    </ligand>
</feature>
<dbReference type="FunFam" id="3.50.30.20:FF:000001">
    <property type="entry name" value="Carbamoyl-phosphate synthase small chain"/>
    <property type="match status" value="1"/>
</dbReference>
<dbReference type="InterPro" id="IPR050472">
    <property type="entry name" value="Anth_synth/Amidotransfase"/>
</dbReference>
<protein>
    <recommendedName>
        <fullName evidence="11">Carbamoyl phosphate synthase small chain</fullName>
        <ecNumber evidence="11">6.3.5.5</ecNumber>
    </recommendedName>
    <alternativeName>
        <fullName evidence="11">Carbamoyl phosphate synthetase glutamine chain</fullName>
    </alternativeName>
</protein>